<dbReference type="EC" id="2.3.-.-" evidence="2"/>
<name>A0ABW7J136_9VIBR</name>
<dbReference type="SUPFAM" id="SSF55729">
    <property type="entry name" value="Acyl-CoA N-acyltransferases (Nat)"/>
    <property type="match status" value="1"/>
</dbReference>
<keyword evidence="2" id="KW-0012">Acyltransferase</keyword>
<reference evidence="2 3" key="1">
    <citation type="submission" date="2024-10" db="EMBL/GenBank/DDBJ databases">
        <authorList>
            <person name="Yibar A."/>
            <person name="Saticioglu I.B."/>
            <person name="Duman M."/>
            <person name="Ajmi N."/>
            <person name="Gurler F."/>
            <person name="Ay H."/>
            <person name="Onuk E."/>
            <person name="Guler S."/>
            <person name="Romalde J.L."/>
        </authorList>
    </citation>
    <scope>NUCLEOTIDE SEQUENCE [LARGE SCALE GENOMIC DNA]</scope>
    <source>
        <strain evidence="2 3">14-MA-B</strain>
    </source>
</reference>
<dbReference type="CDD" id="cd04301">
    <property type="entry name" value="NAT_SF"/>
    <property type="match status" value="1"/>
</dbReference>
<evidence type="ECO:0000313" key="3">
    <source>
        <dbReference type="Proteomes" id="UP001607151"/>
    </source>
</evidence>
<accession>A0ABW7J136</accession>
<sequence>MYVKEAEFHELDTICAIGFDSWNNGLSDEKYLDECRGSEKYQAGTWYVLMENDDILSSLIVYHGRFNLKEGYFGIGSVATPYKLRGKGYASHLINLVKAELFLNHNAKAIFLHSDIGHQFYNRLGFVSVGGSDCMYISHDSSKFDGVLPTYF</sequence>
<dbReference type="PANTHER" id="PTHR34815:SF2">
    <property type="entry name" value="N-ACETYLTRANSFERASE DOMAIN-CONTAINING PROTEIN"/>
    <property type="match status" value="1"/>
</dbReference>
<proteinExistence type="predicted"/>
<dbReference type="PANTHER" id="PTHR34815">
    <property type="entry name" value="LYSINE ACETYLTRANSFERASE"/>
    <property type="match status" value="1"/>
</dbReference>
<dbReference type="InterPro" id="IPR053013">
    <property type="entry name" value="LAT"/>
</dbReference>
<dbReference type="GO" id="GO:0016746">
    <property type="term" value="F:acyltransferase activity"/>
    <property type="evidence" value="ECO:0007669"/>
    <property type="project" value="UniProtKB-KW"/>
</dbReference>
<keyword evidence="2" id="KW-0808">Transferase</keyword>
<dbReference type="Gene3D" id="3.40.630.30">
    <property type="match status" value="1"/>
</dbReference>
<organism evidence="2 3">
    <name type="scientific">Vibrio rumoiensis</name>
    <dbReference type="NCBI Taxonomy" id="76258"/>
    <lineage>
        <taxon>Bacteria</taxon>
        <taxon>Pseudomonadati</taxon>
        <taxon>Pseudomonadota</taxon>
        <taxon>Gammaproteobacteria</taxon>
        <taxon>Vibrionales</taxon>
        <taxon>Vibrionaceae</taxon>
        <taxon>Vibrio</taxon>
    </lineage>
</organism>
<protein>
    <submittedName>
        <fullName evidence="2">GNAT family N-acetyltransferase</fullName>
        <ecNumber evidence="2">2.3.-.-</ecNumber>
    </submittedName>
</protein>
<dbReference type="RefSeq" id="WP_394608207.1">
    <property type="nucleotide sequence ID" value="NZ_JBIHSJ010000004.1"/>
</dbReference>
<dbReference type="PROSITE" id="PS51186">
    <property type="entry name" value="GNAT"/>
    <property type="match status" value="1"/>
</dbReference>
<evidence type="ECO:0000313" key="2">
    <source>
        <dbReference type="EMBL" id="MFH0266428.1"/>
    </source>
</evidence>
<feature type="domain" description="N-acetyltransferase" evidence="1">
    <location>
        <begin position="1"/>
        <end position="152"/>
    </location>
</feature>
<dbReference type="InterPro" id="IPR000182">
    <property type="entry name" value="GNAT_dom"/>
</dbReference>
<dbReference type="EMBL" id="JBIHSN010000003">
    <property type="protein sequence ID" value="MFH0266428.1"/>
    <property type="molecule type" value="Genomic_DNA"/>
</dbReference>
<dbReference type="Proteomes" id="UP001607151">
    <property type="component" value="Unassembled WGS sequence"/>
</dbReference>
<dbReference type="InterPro" id="IPR016181">
    <property type="entry name" value="Acyl_CoA_acyltransferase"/>
</dbReference>
<dbReference type="Pfam" id="PF00583">
    <property type="entry name" value="Acetyltransf_1"/>
    <property type="match status" value="1"/>
</dbReference>
<keyword evidence="3" id="KW-1185">Reference proteome</keyword>
<gene>
    <name evidence="2" type="ORF">ACGRQ9_13335</name>
</gene>
<comment type="caution">
    <text evidence="2">The sequence shown here is derived from an EMBL/GenBank/DDBJ whole genome shotgun (WGS) entry which is preliminary data.</text>
</comment>
<evidence type="ECO:0000259" key="1">
    <source>
        <dbReference type="PROSITE" id="PS51186"/>
    </source>
</evidence>